<reference evidence="1" key="1">
    <citation type="submission" date="2015-06" db="EMBL/GenBank/DDBJ databases">
        <authorList>
            <person name="Nguyen H."/>
        </authorList>
    </citation>
    <scope>NUCLEOTIDE SEQUENCE</scope>
    <source>
        <strain evidence="1">DAOM 180753</strain>
    </source>
</reference>
<gene>
    <name evidence="1" type="ORF">VN97_g10856</name>
</gene>
<dbReference type="Proteomes" id="UP001227192">
    <property type="component" value="Unassembled WGS sequence"/>
</dbReference>
<evidence type="ECO:0000313" key="1">
    <source>
        <dbReference type="EMBL" id="KAJ9482575.1"/>
    </source>
</evidence>
<keyword evidence="2" id="KW-1185">Reference proteome</keyword>
<dbReference type="EMBL" id="LACB01000540">
    <property type="protein sequence ID" value="KAJ9482575.1"/>
    <property type="molecule type" value="Genomic_DNA"/>
</dbReference>
<organism evidence="1 2">
    <name type="scientific">Penicillium thymicola</name>
    <dbReference type="NCBI Taxonomy" id="293382"/>
    <lineage>
        <taxon>Eukaryota</taxon>
        <taxon>Fungi</taxon>
        <taxon>Dikarya</taxon>
        <taxon>Ascomycota</taxon>
        <taxon>Pezizomycotina</taxon>
        <taxon>Eurotiomycetes</taxon>
        <taxon>Eurotiomycetidae</taxon>
        <taxon>Eurotiales</taxon>
        <taxon>Aspergillaceae</taxon>
        <taxon>Penicillium</taxon>
    </lineage>
</organism>
<name>A0AAI9T873_PENTH</name>
<protein>
    <submittedName>
        <fullName evidence="1">Uncharacterized protein</fullName>
    </submittedName>
</protein>
<comment type="caution">
    <text evidence="1">The sequence shown here is derived from an EMBL/GenBank/DDBJ whole genome shotgun (WGS) entry which is preliminary data.</text>
</comment>
<proteinExistence type="predicted"/>
<reference evidence="1" key="2">
    <citation type="journal article" date="2016" name="Fungal Biol.">
        <title>Ochratoxin A production by Penicillium thymicola.</title>
        <authorList>
            <person name="Nguyen H.D.T."/>
            <person name="McMullin D.R."/>
            <person name="Ponomareva E."/>
            <person name="Riley R."/>
            <person name="Pomraning K.R."/>
            <person name="Baker S.E."/>
            <person name="Seifert K.A."/>
        </authorList>
    </citation>
    <scope>NUCLEOTIDE SEQUENCE</scope>
    <source>
        <strain evidence="1">DAOM 180753</strain>
    </source>
</reference>
<evidence type="ECO:0000313" key="2">
    <source>
        <dbReference type="Proteomes" id="UP001227192"/>
    </source>
</evidence>
<accession>A0AAI9T873</accession>
<sequence>MSNDRIRAHLDALGSTQDQPTCPIEAVRRGFLALQAAVNSSLLEKNDLDAALQCYAARLVELPPSLDALGSSSLTGDVGALLENLGKQLYIRYGQTENIDHLNSAVECSRLATKLTASDQPDYKTRLDFLAELLQTRFQSEGVWADIVDAVQFTRDAVTATNHNDDEIVFRWSALGERLGRLYGSGGTMADVEEGIRYLSQAVKVTEDPILLFKLLIELAFCLEFRFEGSAEIEDIDRAISLRRQALQATDDQGILWLYCLEQLGSDMENRYIHTGELSDLHEAIREAYNAIKAIVAISPEVGAAIGARINVFRHLENLLTLRHKKTHQINDCEEAARWAEEAAKWEKADH</sequence>
<dbReference type="AlphaFoldDB" id="A0AAI9T873"/>